<dbReference type="GO" id="GO:0031424">
    <property type="term" value="P:keratinization"/>
    <property type="evidence" value="ECO:0007669"/>
    <property type="project" value="TreeGrafter"/>
</dbReference>
<reference evidence="7" key="2">
    <citation type="submission" date="2025-08" db="UniProtKB">
        <authorList>
            <consortium name="Ensembl"/>
        </authorList>
    </citation>
    <scope>IDENTIFICATION</scope>
</reference>
<dbReference type="InterPro" id="IPR039008">
    <property type="entry name" value="IF_rod_dom"/>
</dbReference>
<dbReference type="Proteomes" id="UP000694554">
    <property type="component" value="Chromosome 10"/>
</dbReference>
<dbReference type="Gene3D" id="1.20.5.170">
    <property type="match status" value="1"/>
</dbReference>
<dbReference type="AlphaFoldDB" id="A0A8C9BN37"/>
<evidence type="ECO:0000256" key="4">
    <source>
        <dbReference type="RuleBase" id="RU000685"/>
    </source>
</evidence>
<sequence>PSHQPLSLQLRLCGPLPGVGSGGMRRISGVGTNCGSLSLYNLGGTKRVSISGCMVGSAMGAELERAMGAPASPSVPLEATKRSPSTSLLTPLNLQIDPTIQRVRKEEREQIQTLNDKFASFIDKMWFLEQQNEVLETKCSLLQEQGTKTVRQSLEPIFNTYINDLQWQLDSVTTKRGRLGAELRTMQDVVEYLKKELPLQPSAENESVALKKDMDTAFLIKADLETNVEVLVQEIDFLKSLYEEEISLLLSQISETSIIVKVDKSQELQAGGIVSQIEAQYDKIASRGKAQADAWYQGRLLRLTAETHCDNLHNCKNEILEINKLIQWLQQDIENVKAALNDAKCKLAGLEEALQKAKQDMACLLKEFQEVMNSKLGLDIEIATYRHLLEGEEHGLHEGVGPVKICEQLQRHILYKPSVVSTPMYCPGDTSVLKSSGGCSITGTSEIYLPCEPQGLLGCGSRWSFSMKPGAGGGSSCHKC</sequence>
<evidence type="ECO:0000256" key="2">
    <source>
        <dbReference type="ARBA" id="ARBA00022754"/>
    </source>
</evidence>
<dbReference type="PROSITE" id="PS51842">
    <property type="entry name" value="IF_ROD_2"/>
    <property type="match status" value="1"/>
</dbReference>
<evidence type="ECO:0000256" key="5">
    <source>
        <dbReference type="SAM" id="Coils"/>
    </source>
</evidence>
<dbReference type="Gene3D" id="1.20.5.500">
    <property type="entry name" value="Single helix bin"/>
    <property type="match status" value="1"/>
</dbReference>
<dbReference type="Pfam" id="PF00038">
    <property type="entry name" value="Filament"/>
    <property type="match status" value="1"/>
</dbReference>
<reference evidence="7" key="1">
    <citation type="submission" date="2019-08" db="EMBL/GenBank/DDBJ databases">
        <title>Phocoena sinus (Vaquita) genome, mPhoSin1, primary haplotype.</title>
        <authorList>
            <person name="Morin P."/>
            <person name="Mountcastle J."/>
            <person name="Fungtammasan C."/>
            <person name="Rhie A."/>
            <person name="Rojas-Bracho L."/>
            <person name="Smith C.R."/>
            <person name="Taylor B.L."/>
            <person name="Gulland F.M.D."/>
            <person name="Musser W."/>
            <person name="Houck M."/>
            <person name="Haase B."/>
            <person name="Paez S."/>
            <person name="Howe K."/>
            <person name="Torrance J."/>
            <person name="Formenti G."/>
            <person name="Phillippy A."/>
            <person name="Ryder O."/>
            <person name="Jarvis E.D."/>
            <person name="Fedrigo O."/>
        </authorList>
    </citation>
    <scope>NUCLEOTIDE SEQUENCE [LARGE SCALE GENOMIC DNA]</scope>
</reference>
<dbReference type="GeneTree" id="ENSGT00940000155862"/>
<dbReference type="SMART" id="SM01391">
    <property type="entry name" value="Filament"/>
    <property type="match status" value="1"/>
</dbReference>
<dbReference type="FunFam" id="1.20.5.1160:FF:000001">
    <property type="entry name" value="Keratin type II"/>
    <property type="match status" value="1"/>
</dbReference>
<proteinExistence type="inferred from homology"/>
<dbReference type="PROSITE" id="PS00226">
    <property type="entry name" value="IF_ROD_1"/>
    <property type="match status" value="1"/>
</dbReference>
<evidence type="ECO:0000313" key="7">
    <source>
        <dbReference type="Ensembl" id="ENSPSNP00000008909.1"/>
    </source>
</evidence>
<accession>A0A8C9BN37</accession>
<dbReference type="GO" id="GO:0045109">
    <property type="term" value="P:intermediate filament organization"/>
    <property type="evidence" value="ECO:0007669"/>
    <property type="project" value="TreeGrafter"/>
</dbReference>
<organism evidence="7 8">
    <name type="scientific">Phocoena sinus</name>
    <name type="common">Vaquita</name>
    <dbReference type="NCBI Taxonomy" id="42100"/>
    <lineage>
        <taxon>Eukaryota</taxon>
        <taxon>Metazoa</taxon>
        <taxon>Chordata</taxon>
        <taxon>Craniata</taxon>
        <taxon>Vertebrata</taxon>
        <taxon>Euteleostomi</taxon>
        <taxon>Mammalia</taxon>
        <taxon>Eutheria</taxon>
        <taxon>Laurasiatheria</taxon>
        <taxon>Artiodactyla</taxon>
        <taxon>Whippomorpha</taxon>
        <taxon>Cetacea</taxon>
        <taxon>Odontoceti</taxon>
        <taxon>Phocoenidae</taxon>
        <taxon>Phocoena</taxon>
    </lineage>
</organism>
<dbReference type="PANTHER" id="PTHR45616">
    <property type="entry name" value="GATA-TYPE DOMAIN-CONTAINING PROTEIN"/>
    <property type="match status" value="1"/>
</dbReference>
<keyword evidence="3 5" id="KW-0175">Coiled coil</keyword>
<keyword evidence="1" id="KW-0416">Keratin</keyword>
<dbReference type="GO" id="GO:0005615">
    <property type="term" value="C:extracellular space"/>
    <property type="evidence" value="ECO:0007669"/>
    <property type="project" value="TreeGrafter"/>
</dbReference>
<dbReference type="GO" id="GO:0045095">
    <property type="term" value="C:keratin filament"/>
    <property type="evidence" value="ECO:0007669"/>
    <property type="project" value="InterPro"/>
</dbReference>
<evidence type="ECO:0000313" key="8">
    <source>
        <dbReference type="Proteomes" id="UP000694554"/>
    </source>
</evidence>
<keyword evidence="8" id="KW-1185">Reference proteome</keyword>
<comment type="similarity">
    <text evidence="4">Belongs to the intermediate filament family.</text>
</comment>
<dbReference type="PRINTS" id="PR01276">
    <property type="entry name" value="TYPE2KERATIN"/>
</dbReference>
<protein>
    <submittedName>
        <fullName evidence="7">Keratin 75</fullName>
    </submittedName>
</protein>
<gene>
    <name evidence="7" type="primary">KRT75</name>
</gene>
<evidence type="ECO:0000256" key="3">
    <source>
        <dbReference type="ARBA" id="ARBA00023054"/>
    </source>
</evidence>
<dbReference type="GO" id="GO:0030280">
    <property type="term" value="F:structural constituent of skin epidermis"/>
    <property type="evidence" value="ECO:0007669"/>
    <property type="project" value="TreeGrafter"/>
</dbReference>
<dbReference type="SUPFAM" id="SSF64593">
    <property type="entry name" value="Intermediate filament protein, coiled coil region"/>
    <property type="match status" value="2"/>
</dbReference>
<reference evidence="7" key="3">
    <citation type="submission" date="2025-09" db="UniProtKB">
        <authorList>
            <consortium name="Ensembl"/>
        </authorList>
    </citation>
    <scope>IDENTIFICATION</scope>
</reference>
<keyword evidence="2 4" id="KW-0403">Intermediate filament</keyword>
<dbReference type="Gene3D" id="1.20.5.1160">
    <property type="entry name" value="Vasodilator-stimulated phosphoprotein"/>
    <property type="match status" value="1"/>
</dbReference>
<evidence type="ECO:0000259" key="6">
    <source>
        <dbReference type="PROSITE" id="PS51842"/>
    </source>
</evidence>
<feature type="coiled-coil region" evidence="5">
    <location>
        <begin position="326"/>
        <end position="374"/>
    </location>
</feature>
<dbReference type="PANTHER" id="PTHR45616:SF12">
    <property type="entry name" value="KERATIN, TYPE II CUTICULAR HB2"/>
    <property type="match status" value="1"/>
</dbReference>
<feature type="domain" description="IF rod" evidence="6">
    <location>
        <begin position="107"/>
        <end position="396"/>
    </location>
</feature>
<dbReference type="InterPro" id="IPR018039">
    <property type="entry name" value="IF_conserved"/>
</dbReference>
<dbReference type="Ensembl" id="ENSPSNT00000010088.1">
    <property type="protein sequence ID" value="ENSPSNP00000008909.1"/>
    <property type="gene ID" value="ENSPSNG00000006524.1"/>
</dbReference>
<evidence type="ECO:0000256" key="1">
    <source>
        <dbReference type="ARBA" id="ARBA00022744"/>
    </source>
</evidence>
<dbReference type="InterPro" id="IPR003054">
    <property type="entry name" value="Keratin_II"/>
</dbReference>
<name>A0A8C9BN37_PHOSS</name>